<dbReference type="EMBL" id="LSTV01000002">
    <property type="protein sequence ID" value="OAH50239.1"/>
    <property type="molecule type" value="Genomic_DNA"/>
</dbReference>
<dbReference type="InterPro" id="IPR029479">
    <property type="entry name" value="Nitroreductase"/>
</dbReference>
<accession>A0A177KA00</accession>
<feature type="domain" description="Nitroreductase" evidence="4">
    <location>
        <begin position="17"/>
        <end position="64"/>
    </location>
</feature>
<dbReference type="OrthoDB" id="9802510at2"/>
<feature type="region of interest" description="Disordered" evidence="3">
    <location>
        <begin position="169"/>
        <end position="190"/>
    </location>
</feature>
<proteinExistence type="inferred from homology"/>
<dbReference type="AlphaFoldDB" id="A0A177KA00"/>
<reference evidence="5 6" key="1">
    <citation type="submission" date="2016-02" db="EMBL/GenBank/DDBJ databases">
        <authorList>
            <person name="Wen L."/>
            <person name="He K."/>
            <person name="Yang H."/>
        </authorList>
    </citation>
    <scope>NUCLEOTIDE SEQUENCE [LARGE SCALE GENOMIC DNA]</scope>
    <source>
        <strain evidence="5 6">CD11_3</strain>
    </source>
</reference>
<gene>
    <name evidence="5" type="ORF">AYL44_07165</name>
</gene>
<evidence type="ECO:0000256" key="2">
    <source>
        <dbReference type="ARBA" id="ARBA00023002"/>
    </source>
</evidence>
<dbReference type="RefSeq" id="WP_064002606.1">
    <property type="nucleotide sequence ID" value="NZ_LSTV01000002.1"/>
</dbReference>
<keyword evidence="2" id="KW-0560">Oxidoreductase</keyword>
<dbReference type="Pfam" id="PF00881">
    <property type="entry name" value="Nitroreductase"/>
    <property type="match status" value="2"/>
</dbReference>
<protein>
    <submittedName>
        <fullName evidence="5">Nitroreductase</fullName>
    </submittedName>
</protein>
<feature type="compositionally biased region" description="Basic and acidic residues" evidence="3">
    <location>
        <begin position="169"/>
        <end position="182"/>
    </location>
</feature>
<dbReference type="SUPFAM" id="SSF55469">
    <property type="entry name" value="FMN-dependent nitroreductase-like"/>
    <property type="match status" value="1"/>
</dbReference>
<comment type="caution">
    <text evidence="5">The sequence shown here is derived from an EMBL/GenBank/DDBJ whole genome shotgun (WGS) entry which is preliminary data.</text>
</comment>
<dbReference type="PANTHER" id="PTHR43673">
    <property type="entry name" value="NAD(P)H NITROREDUCTASE YDGI-RELATED"/>
    <property type="match status" value="1"/>
</dbReference>
<feature type="domain" description="Nitroreductase" evidence="4">
    <location>
        <begin position="77"/>
        <end position="157"/>
    </location>
</feature>
<dbReference type="GO" id="GO:0016491">
    <property type="term" value="F:oxidoreductase activity"/>
    <property type="evidence" value="ECO:0007669"/>
    <property type="project" value="UniProtKB-KW"/>
</dbReference>
<organism evidence="5 6">
    <name type="scientific">Microbacterium oleivorans</name>
    <dbReference type="NCBI Taxonomy" id="273677"/>
    <lineage>
        <taxon>Bacteria</taxon>
        <taxon>Bacillati</taxon>
        <taxon>Actinomycetota</taxon>
        <taxon>Actinomycetes</taxon>
        <taxon>Micrococcales</taxon>
        <taxon>Microbacteriaceae</taxon>
        <taxon>Microbacterium</taxon>
    </lineage>
</organism>
<evidence type="ECO:0000256" key="3">
    <source>
        <dbReference type="SAM" id="MobiDB-lite"/>
    </source>
</evidence>
<comment type="similarity">
    <text evidence="1">Belongs to the nitroreductase family.</text>
</comment>
<sequence>MPNRTATTDAPLLDVLSERWSTRIFDASAPIDEQALRSALEAARWSPSASNTQPWRFIVARRGSASHTAVVDSLMGFNRSWAADAAALVVFVATTEQDGKALRWATYDVGQAAAHFTVQAHANDLGTHQMGGFHADRIAESFGLTDTQRALTVMAVGPVGDLDAASEELQARENAPRERRPVADSLLVDD</sequence>
<dbReference type="InterPro" id="IPR000415">
    <property type="entry name" value="Nitroreductase-like"/>
</dbReference>
<evidence type="ECO:0000259" key="4">
    <source>
        <dbReference type="Pfam" id="PF00881"/>
    </source>
</evidence>
<evidence type="ECO:0000313" key="5">
    <source>
        <dbReference type="EMBL" id="OAH50239.1"/>
    </source>
</evidence>
<name>A0A177KA00_9MICO</name>
<evidence type="ECO:0000256" key="1">
    <source>
        <dbReference type="ARBA" id="ARBA00007118"/>
    </source>
</evidence>
<evidence type="ECO:0000313" key="6">
    <source>
        <dbReference type="Proteomes" id="UP000076998"/>
    </source>
</evidence>
<dbReference type="PANTHER" id="PTHR43673:SF10">
    <property type="entry name" value="NADH DEHYDROGENASE_NAD(P)H NITROREDUCTASE XCC3605-RELATED"/>
    <property type="match status" value="1"/>
</dbReference>
<dbReference type="CDD" id="cd02138">
    <property type="entry name" value="TdsD-like"/>
    <property type="match status" value="1"/>
</dbReference>
<dbReference type="Gene3D" id="3.40.109.10">
    <property type="entry name" value="NADH Oxidase"/>
    <property type="match status" value="1"/>
</dbReference>
<dbReference type="Proteomes" id="UP000076998">
    <property type="component" value="Unassembled WGS sequence"/>
</dbReference>